<dbReference type="AlphaFoldDB" id="A0A2Z7BCT2"/>
<protein>
    <submittedName>
        <fullName evidence="2">Uncharacterized protein</fullName>
    </submittedName>
</protein>
<organism evidence="2 3">
    <name type="scientific">Dorcoceras hygrometricum</name>
    <dbReference type="NCBI Taxonomy" id="472368"/>
    <lineage>
        <taxon>Eukaryota</taxon>
        <taxon>Viridiplantae</taxon>
        <taxon>Streptophyta</taxon>
        <taxon>Embryophyta</taxon>
        <taxon>Tracheophyta</taxon>
        <taxon>Spermatophyta</taxon>
        <taxon>Magnoliopsida</taxon>
        <taxon>eudicotyledons</taxon>
        <taxon>Gunneridae</taxon>
        <taxon>Pentapetalae</taxon>
        <taxon>asterids</taxon>
        <taxon>lamiids</taxon>
        <taxon>Lamiales</taxon>
        <taxon>Gesneriaceae</taxon>
        <taxon>Didymocarpoideae</taxon>
        <taxon>Trichosporeae</taxon>
        <taxon>Loxocarpinae</taxon>
        <taxon>Dorcoceras</taxon>
    </lineage>
</organism>
<feature type="region of interest" description="Disordered" evidence="1">
    <location>
        <begin position="1"/>
        <end position="34"/>
    </location>
</feature>
<evidence type="ECO:0000256" key="1">
    <source>
        <dbReference type="SAM" id="MobiDB-lite"/>
    </source>
</evidence>
<feature type="compositionally biased region" description="Basic residues" evidence="1">
    <location>
        <begin position="10"/>
        <end position="19"/>
    </location>
</feature>
<sequence>MLASPERRPAGGRHTKNRTAAHDAARNVARPARNQRVASVALQQRASAAHRLATGQQASTNSATSRPVFVRRAHGQRAASARNGAVMCSDVSGKTMALIPLFGDPDPPLGQAAEERKTENREAINTKNNLHSTTFIGFTPIRSTTRSETPSSGCTRSPDEISTNGFSTSSWPKTNFPAKTAAAAAAHGSGGGGGVIERGEGREAAVCY</sequence>
<proteinExistence type="predicted"/>
<accession>A0A2Z7BCT2</accession>
<feature type="region of interest" description="Disordered" evidence="1">
    <location>
        <begin position="184"/>
        <end position="208"/>
    </location>
</feature>
<feature type="region of interest" description="Disordered" evidence="1">
    <location>
        <begin position="142"/>
        <end position="172"/>
    </location>
</feature>
<name>A0A2Z7BCT2_9LAMI</name>
<reference evidence="2 3" key="1">
    <citation type="journal article" date="2015" name="Proc. Natl. Acad. Sci. U.S.A.">
        <title>The resurrection genome of Boea hygrometrica: A blueprint for survival of dehydration.</title>
        <authorList>
            <person name="Xiao L."/>
            <person name="Yang G."/>
            <person name="Zhang L."/>
            <person name="Yang X."/>
            <person name="Zhao S."/>
            <person name="Ji Z."/>
            <person name="Zhou Q."/>
            <person name="Hu M."/>
            <person name="Wang Y."/>
            <person name="Chen M."/>
            <person name="Xu Y."/>
            <person name="Jin H."/>
            <person name="Xiao X."/>
            <person name="Hu G."/>
            <person name="Bao F."/>
            <person name="Hu Y."/>
            <person name="Wan P."/>
            <person name="Li L."/>
            <person name="Deng X."/>
            <person name="Kuang T."/>
            <person name="Xiang C."/>
            <person name="Zhu J.K."/>
            <person name="Oliver M.J."/>
            <person name="He Y."/>
        </authorList>
    </citation>
    <scope>NUCLEOTIDE SEQUENCE [LARGE SCALE GENOMIC DNA]</scope>
    <source>
        <strain evidence="3">cv. XS01</strain>
    </source>
</reference>
<dbReference type="Proteomes" id="UP000250235">
    <property type="component" value="Unassembled WGS sequence"/>
</dbReference>
<feature type="compositionally biased region" description="Basic and acidic residues" evidence="1">
    <location>
        <begin position="197"/>
        <end position="208"/>
    </location>
</feature>
<keyword evidence="3" id="KW-1185">Reference proteome</keyword>
<evidence type="ECO:0000313" key="3">
    <source>
        <dbReference type="Proteomes" id="UP000250235"/>
    </source>
</evidence>
<evidence type="ECO:0000313" key="2">
    <source>
        <dbReference type="EMBL" id="KZV29869.1"/>
    </source>
</evidence>
<dbReference type="EMBL" id="KV008829">
    <property type="protein sequence ID" value="KZV29869.1"/>
    <property type="molecule type" value="Genomic_DNA"/>
</dbReference>
<gene>
    <name evidence="2" type="ORF">F511_32647</name>
</gene>
<feature type="region of interest" description="Disordered" evidence="1">
    <location>
        <begin position="48"/>
        <end position="67"/>
    </location>
</feature>
<feature type="compositionally biased region" description="Polar residues" evidence="1">
    <location>
        <begin position="54"/>
        <end position="65"/>
    </location>
</feature>